<keyword evidence="2" id="KW-0812">Transmembrane</keyword>
<dbReference type="GeneID" id="39746126"/>
<evidence type="ECO:0000256" key="1">
    <source>
        <dbReference type="SAM" id="Coils"/>
    </source>
</evidence>
<dbReference type="Proteomes" id="UP000195521">
    <property type="component" value="Unassembled WGS sequence"/>
</dbReference>
<organism evidence="3 4">
    <name type="scientific">Plasmodium gonderi</name>
    <dbReference type="NCBI Taxonomy" id="77519"/>
    <lineage>
        <taxon>Eukaryota</taxon>
        <taxon>Sar</taxon>
        <taxon>Alveolata</taxon>
        <taxon>Apicomplexa</taxon>
        <taxon>Aconoidasida</taxon>
        <taxon>Haemosporida</taxon>
        <taxon>Plasmodiidae</taxon>
        <taxon>Plasmodium</taxon>
        <taxon>Plasmodium (Plasmodium)</taxon>
    </lineage>
</organism>
<dbReference type="AlphaFoldDB" id="A0A1Y1JDM3"/>
<dbReference type="RefSeq" id="XP_028542004.1">
    <property type="nucleotide sequence ID" value="XM_028686203.1"/>
</dbReference>
<name>A0A1Y1JDM3_PLAGO</name>
<accession>A0A1Y1JDM3</accession>
<feature type="transmembrane region" description="Helical" evidence="2">
    <location>
        <begin position="216"/>
        <end position="236"/>
    </location>
</feature>
<dbReference type="OrthoDB" id="372643at2759"/>
<dbReference type="EMBL" id="BDQF01000004">
    <property type="protein sequence ID" value="GAW79415.1"/>
    <property type="molecule type" value="Genomic_DNA"/>
</dbReference>
<gene>
    <name evidence="3" type="ORF">PGO_040150</name>
</gene>
<sequence>MAMKNPQYVSNHRATESYYGTCKSENKKVVDSCGTSNVGMLNGCHKIGGISIPLFFAKVLIFVNLVLLLQPSSHSMAIDKTRGEYHEGTTWRTNEGQWENVRKNRILIECLKNSNKTYDKLEQNIVEKIENIYEEQRRNIVSKIMAFIKKIDLIVEKEIIKTLKYIEAEKDEPIKSGLNFLEKVKNFFRGFKIFSTPVLGTLAAFTAYYFKSKAFTAMVFLTVSFLPFISTCYLAYKIFKIRSEMSK</sequence>
<feature type="transmembrane region" description="Helical" evidence="2">
    <location>
        <begin position="191"/>
        <end position="210"/>
    </location>
</feature>
<proteinExistence type="predicted"/>
<dbReference type="OMA" id="CKSANVG"/>
<keyword evidence="1" id="KW-0175">Coiled coil</keyword>
<feature type="coiled-coil region" evidence="1">
    <location>
        <begin position="111"/>
        <end position="138"/>
    </location>
</feature>
<evidence type="ECO:0000313" key="3">
    <source>
        <dbReference type="EMBL" id="GAW79415.1"/>
    </source>
</evidence>
<reference evidence="4" key="1">
    <citation type="submission" date="2017-04" db="EMBL/GenBank/DDBJ databases">
        <title>Plasmodium gonderi genome.</title>
        <authorList>
            <person name="Arisue N."/>
            <person name="Honma H."/>
            <person name="Kawai S."/>
            <person name="Tougan T."/>
            <person name="Tanabe K."/>
            <person name="Horii T."/>
        </authorList>
    </citation>
    <scope>NUCLEOTIDE SEQUENCE [LARGE SCALE GENOMIC DNA]</scope>
    <source>
        <strain evidence="4">ATCC 30045</strain>
    </source>
</reference>
<evidence type="ECO:0000313" key="4">
    <source>
        <dbReference type="Proteomes" id="UP000195521"/>
    </source>
</evidence>
<keyword evidence="4" id="KW-1185">Reference proteome</keyword>
<evidence type="ECO:0000256" key="2">
    <source>
        <dbReference type="SAM" id="Phobius"/>
    </source>
</evidence>
<keyword evidence="2" id="KW-0472">Membrane</keyword>
<feature type="transmembrane region" description="Helical" evidence="2">
    <location>
        <begin position="47"/>
        <end position="69"/>
    </location>
</feature>
<comment type="caution">
    <text evidence="3">The sequence shown here is derived from an EMBL/GenBank/DDBJ whole genome shotgun (WGS) entry which is preliminary data.</text>
</comment>
<protein>
    <submittedName>
        <fullName evidence="3">Uncharacterized protein</fullName>
    </submittedName>
</protein>
<keyword evidence="2" id="KW-1133">Transmembrane helix</keyword>